<accession>A0A8S3JE51</accession>
<protein>
    <submittedName>
        <fullName evidence="1">Uncharacterized protein</fullName>
    </submittedName>
</protein>
<organism evidence="1 2">
    <name type="scientific">Rotaria magnacalcarata</name>
    <dbReference type="NCBI Taxonomy" id="392030"/>
    <lineage>
        <taxon>Eukaryota</taxon>
        <taxon>Metazoa</taxon>
        <taxon>Spiralia</taxon>
        <taxon>Gnathifera</taxon>
        <taxon>Rotifera</taxon>
        <taxon>Eurotatoria</taxon>
        <taxon>Bdelloidea</taxon>
        <taxon>Philodinida</taxon>
        <taxon>Philodinidae</taxon>
        <taxon>Rotaria</taxon>
    </lineage>
</organism>
<reference evidence="1" key="1">
    <citation type="submission" date="2021-02" db="EMBL/GenBank/DDBJ databases">
        <authorList>
            <person name="Nowell W R."/>
        </authorList>
    </citation>
    <scope>NUCLEOTIDE SEQUENCE</scope>
</reference>
<evidence type="ECO:0000313" key="2">
    <source>
        <dbReference type="Proteomes" id="UP000681720"/>
    </source>
</evidence>
<gene>
    <name evidence="1" type="ORF">GIL414_LOCUS82760</name>
</gene>
<dbReference type="Proteomes" id="UP000681720">
    <property type="component" value="Unassembled WGS sequence"/>
</dbReference>
<feature type="non-terminal residue" evidence="1">
    <location>
        <position position="17"/>
    </location>
</feature>
<sequence>MSPVLTAIHSSRQIPDD</sequence>
<comment type="caution">
    <text evidence="1">The sequence shown here is derived from an EMBL/GenBank/DDBJ whole genome shotgun (WGS) entry which is preliminary data.</text>
</comment>
<name>A0A8S3JE51_9BILA</name>
<evidence type="ECO:0000313" key="1">
    <source>
        <dbReference type="EMBL" id="CAF5218067.1"/>
    </source>
</evidence>
<dbReference type="AlphaFoldDB" id="A0A8S3JE51"/>
<dbReference type="EMBL" id="CAJOBJ010361067">
    <property type="protein sequence ID" value="CAF5218067.1"/>
    <property type="molecule type" value="Genomic_DNA"/>
</dbReference>
<proteinExistence type="predicted"/>